<keyword evidence="4" id="KW-0107">Calcium channel</keyword>
<feature type="transmembrane region" description="Helical" evidence="15">
    <location>
        <begin position="1573"/>
        <end position="1597"/>
    </location>
</feature>
<evidence type="ECO:0000256" key="9">
    <source>
        <dbReference type="ARBA" id="ARBA00022989"/>
    </source>
</evidence>
<proteinExistence type="predicted"/>
<evidence type="ECO:0000256" key="2">
    <source>
        <dbReference type="ARBA" id="ARBA00022448"/>
    </source>
</evidence>
<feature type="transmembrane region" description="Helical" evidence="15">
    <location>
        <begin position="183"/>
        <end position="203"/>
    </location>
</feature>
<dbReference type="Proteomes" id="UP000187209">
    <property type="component" value="Unassembled WGS sequence"/>
</dbReference>
<feature type="transmembrane region" description="Helical" evidence="15">
    <location>
        <begin position="1282"/>
        <end position="1307"/>
    </location>
</feature>
<dbReference type="InterPro" id="IPR050599">
    <property type="entry name" value="VDCC_alpha-1_subunit"/>
</dbReference>
<evidence type="ECO:0000256" key="6">
    <source>
        <dbReference type="ARBA" id="ARBA00022737"/>
    </source>
</evidence>
<evidence type="ECO:0000256" key="4">
    <source>
        <dbReference type="ARBA" id="ARBA00022673"/>
    </source>
</evidence>
<evidence type="ECO:0000256" key="12">
    <source>
        <dbReference type="ARBA" id="ARBA00023180"/>
    </source>
</evidence>
<evidence type="ECO:0000259" key="16">
    <source>
        <dbReference type="Pfam" id="PF00520"/>
    </source>
</evidence>
<comment type="caution">
    <text evidence="17">The sequence shown here is derived from an EMBL/GenBank/DDBJ whole genome shotgun (WGS) entry which is preliminary data.</text>
</comment>
<name>A0A1R2B0R3_9CILI</name>
<feature type="transmembrane region" description="Helical" evidence="15">
    <location>
        <begin position="1130"/>
        <end position="1153"/>
    </location>
</feature>
<feature type="transmembrane region" description="Helical" evidence="15">
    <location>
        <begin position="859"/>
        <end position="881"/>
    </location>
</feature>
<evidence type="ECO:0000313" key="17">
    <source>
        <dbReference type="EMBL" id="OMJ70372.1"/>
    </source>
</evidence>
<feature type="compositionally biased region" description="Basic and acidic residues" evidence="14">
    <location>
        <begin position="12"/>
        <end position="21"/>
    </location>
</feature>
<feature type="transmembrane region" description="Helical" evidence="15">
    <location>
        <begin position="1395"/>
        <end position="1416"/>
    </location>
</feature>
<keyword evidence="6" id="KW-0677">Repeat</keyword>
<dbReference type="Gene3D" id="1.10.287.70">
    <property type="match status" value="4"/>
</dbReference>
<feature type="transmembrane region" description="Helical" evidence="15">
    <location>
        <begin position="1371"/>
        <end position="1389"/>
    </location>
</feature>
<feature type="transmembrane region" description="Helical" evidence="15">
    <location>
        <begin position="729"/>
        <end position="752"/>
    </location>
</feature>
<evidence type="ECO:0000256" key="7">
    <source>
        <dbReference type="ARBA" id="ARBA00022837"/>
    </source>
</evidence>
<feature type="transmembrane region" description="Helical" evidence="15">
    <location>
        <begin position="1436"/>
        <end position="1459"/>
    </location>
</feature>
<keyword evidence="7" id="KW-0106">Calcium</keyword>
<feature type="transmembrane region" description="Helical" evidence="15">
    <location>
        <begin position="1173"/>
        <end position="1202"/>
    </location>
</feature>
<dbReference type="Gene3D" id="1.20.120.350">
    <property type="entry name" value="Voltage-gated potassium channels. Chain C"/>
    <property type="match status" value="4"/>
</dbReference>
<comment type="subcellular location">
    <subcellularLocation>
        <location evidence="1">Membrane</location>
        <topology evidence="1">Multi-pass membrane protein</topology>
    </subcellularLocation>
</comment>
<keyword evidence="2" id="KW-0813">Transport</keyword>
<feature type="transmembrane region" description="Helical" evidence="15">
    <location>
        <begin position="344"/>
        <end position="365"/>
    </location>
</feature>
<keyword evidence="12" id="KW-0325">Glycoprotein</keyword>
<dbReference type="SUPFAM" id="SSF81324">
    <property type="entry name" value="Voltage-gated potassium channels"/>
    <property type="match status" value="4"/>
</dbReference>
<keyword evidence="8" id="KW-0851">Voltage-gated channel</keyword>
<feature type="transmembrane region" description="Helical" evidence="15">
    <location>
        <begin position="274"/>
        <end position="293"/>
    </location>
</feature>
<dbReference type="InterPro" id="IPR027359">
    <property type="entry name" value="Volt_channel_dom_sf"/>
</dbReference>
<evidence type="ECO:0000256" key="10">
    <source>
        <dbReference type="ARBA" id="ARBA00023065"/>
    </source>
</evidence>
<sequence>MNESYLKPSQECFREEHKNDNKINFLNSKPPRTPDYSPYLEESPLKSQSLQYLQDYSMLSSCIQSDITISRPKKLLKTSAKISKPRQSPATEDELKLLKDYVTARFIRKIETVEYFNDPYPLLEIRKATMRTFYAFSEFSMLLIGSSIFETLVIIVILMNIIVLAMENPNSTPQANLQDFDDFFLYFYTVECALKIIAYGLIFNKNSYLRDYWNILDFIIVVSGWGDRYAGSGVNLSAMRTLRILRPLRSITSVAGMRAMFTSLFYSIKPLLSALIVLFFYTLVFAIAALQLWSGILSYRCMDLETGYFDENSDPCGNTPCDDSSICAKVLDNPNYGTTHFDNIFISLIMVFQIITLEGWTQILIYTQKAFSYFSIFYYMPLVFIGANLILNLTLAIITSSFFKAMQQVREIKAKEEFIKFEMENFQENNDKLISKDSENERISARSTNYRTSAKKNTHAQDQERLQEKDFTEHNVEVMDITKNRVDSIFNKINHDEQPLTTRGDFVHTSIAPSIHQRRLSFFESLADSESQISNQLQKLRRIKSILMLRREKTSVNMLKPKRIIDFKIEINQFCPVNQDSRDDILSHQEKNLEKMGYSFLYMIGDYGSDFGNYKLKKEGIKGTCNIEKYVDMSEESRKKFIMFYKGFREGFKMLKGSVKDEILTVQFHDSVKKSILGEFSGNDIVEDYSFIHFIEKINSMSYHRWSPGLLGVWQKYTFPMSIVMKSKYMSSAMIILVLINTGCLASDHYGINSQHAYVLQTINNILTYIFAIELFFRIVSYGIYEFCRDKMNFFDTIVVILSLVELAAFSNSKTSTFSAFRAIRVFRVFRVLRVVRILRYLESMGNIISAVSKSMSNFIYLFLLLALFLIIFSLLGMQIFGGEFSFYQGLPRGNFDSFHWAFVTTFILLSTENWNDILTSSMRSSIGPPSSLFLIFWIILGNFVILNLFLAILLESFSHDDEDDEILYEEDDMKREDQVLKRVNKKVKKKLQALATIQNDSDSEIEPSDISQYRREKFIMNDMEDNQCIKSYFVFSKNSKIRKACFKLIKSKEFDMAILILIILNSLKLVWDTYIIEFPSDDPQVRISVTIDYAFTFCFFLEFVVKTLALGFFYERGTYLSDNWNKLDLLIIILSILDASVSSINIPIIKIFRLLRTLRPLRLINHNLSMKIVVIALIESLSAILNVLVVILVIWLIYAILGVSLLGGKMYKCSNILIDTQAQCENSGFSWENNNTNFDNVINAMITLFIVMSQESWPNRMYEGVDARDIGLAPQVNSNPYIAYFYVGYLIIGNFFMVNLFTVVVFNKFNEAKINESSISALILSKVQRIWTDLQQLIIESEPNIIVKHVPKNAFSRLCHSLTKSKSFELGIMAAIFLNLIVLAMPYEEASTEYLIVIENINLALTIVFILEACLKIIGFGIKRYLADRWNKIDFLIVVASIVDLCFQIFVGTSLPFLRQGSQLIRIIRVMRVLRLFRLVKSLESLQTLMMIIAYALPAIINVLSLLLLIFFIFSILGVFLFHSVHDGNAINEYYNFYNFSNGMNILWRISTGEDYPSIMFDCANNLGSNFYILYFIIFVVLLDFVVLDLFVSVILQNYEEYSSNSDTALNKFQQDIKVFRKIWGKYTAETNGVRISRDSITDFVAEFGKVYGIFDDKRLTLDLLRKATMSLTVSVSCDEEGNFYYHDVLFALMKKKYSTKITRIKSEYTKKILMMEESNSLRQLSKLRRIAIKKLDRKAKSKKNDYNFFVQTIYLKSVFRSWRNYTKKRKQKMRSVSVTPQFSDIEYPGENTENSLYYN</sequence>
<feature type="region of interest" description="Disordered" evidence="14">
    <location>
        <begin position="1"/>
        <end position="38"/>
    </location>
</feature>
<evidence type="ECO:0000313" key="18">
    <source>
        <dbReference type="Proteomes" id="UP000187209"/>
    </source>
</evidence>
<keyword evidence="11 15" id="KW-0472">Membrane</keyword>
<reference evidence="17 18" key="1">
    <citation type="submission" date="2016-11" db="EMBL/GenBank/DDBJ databases">
        <title>The macronuclear genome of Stentor coeruleus: a giant cell with tiny introns.</title>
        <authorList>
            <person name="Slabodnick M."/>
            <person name="Ruby J.G."/>
            <person name="Reiff S.B."/>
            <person name="Swart E.C."/>
            <person name="Gosai S."/>
            <person name="Prabakaran S."/>
            <person name="Witkowska E."/>
            <person name="Larue G.E."/>
            <person name="Fisher S."/>
            <person name="Freeman R.M."/>
            <person name="Gunawardena J."/>
            <person name="Chu W."/>
            <person name="Stover N.A."/>
            <person name="Gregory B.D."/>
            <person name="Nowacki M."/>
            <person name="Derisi J."/>
            <person name="Roy S.W."/>
            <person name="Marshall W.F."/>
            <person name="Sood P."/>
        </authorList>
    </citation>
    <scope>NUCLEOTIDE SEQUENCE [LARGE SCALE GENOMIC DNA]</scope>
    <source>
        <strain evidence="17">WM001</strain>
    </source>
</reference>
<keyword evidence="10" id="KW-0406">Ion transport</keyword>
<keyword evidence="5 15" id="KW-0812">Transmembrane</keyword>
<dbReference type="EMBL" id="MPUH01001094">
    <property type="protein sequence ID" value="OMJ70372.1"/>
    <property type="molecule type" value="Genomic_DNA"/>
</dbReference>
<keyword evidence="18" id="KW-1185">Reference proteome</keyword>
<dbReference type="GO" id="GO:0098703">
    <property type="term" value="P:calcium ion import across plasma membrane"/>
    <property type="evidence" value="ECO:0007669"/>
    <property type="project" value="TreeGrafter"/>
</dbReference>
<evidence type="ECO:0000256" key="1">
    <source>
        <dbReference type="ARBA" id="ARBA00004141"/>
    </source>
</evidence>
<feature type="domain" description="Ion transport" evidence="16">
    <location>
        <begin position="728"/>
        <end position="964"/>
    </location>
</feature>
<evidence type="ECO:0000256" key="13">
    <source>
        <dbReference type="ARBA" id="ARBA00023303"/>
    </source>
</evidence>
<keyword evidence="3" id="KW-0109">Calcium transport</keyword>
<dbReference type="GO" id="GO:0008331">
    <property type="term" value="F:high voltage-gated calcium channel activity"/>
    <property type="evidence" value="ECO:0007669"/>
    <property type="project" value="TreeGrafter"/>
</dbReference>
<evidence type="ECO:0000256" key="15">
    <source>
        <dbReference type="SAM" id="Phobius"/>
    </source>
</evidence>
<feature type="domain" description="Ion transport" evidence="16">
    <location>
        <begin position="147"/>
        <end position="408"/>
    </location>
</feature>
<protein>
    <recommendedName>
        <fullName evidence="16">Ion transport domain-containing protein</fullName>
    </recommendedName>
</protein>
<feature type="transmembrane region" description="Helical" evidence="15">
    <location>
        <begin position="932"/>
        <end position="955"/>
    </location>
</feature>
<feature type="transmembrane region" description="Helical" evidence="15">
    <location>
        <begin position="377"/>
        <end position="403"/>
    </location>
</feature>
<evidence type="ECO:0000256" key="8">
    <source>
        <dbReference type="ARBA" id="ARBA00022882"/>
    </source>
</evidence>
<feature type="domain" description="Ion transport" evidence="16">
    <location>
        <begin position="1055"/>
        <end position="1314"/>
    </location>
</feature>
<keyword evidence="13" id="KW-0407">Ion channel</keyword>
<evidence type="ECO:0000256" key="5">
    <source>
        <dbReference type="ARBA" id="ARBA00022692"/>
    </source>
</evidence>
<dbReference type="FunFam" id="1.10.287.70:FF:000117">
    <property type="entry name" value="Voltage-gated Ca2+ channel, alpha subunit"/>
    <property type="match status" value="1"/>
</dbReference>
<evidence type="ECO:0000256" key="11">
    <source>
        <dbReference type="ARBA" id="ARBA00023136"/>
    </source>
</evidence>
<accession>A0A1R2B0R3</accession>
<dbReference type="Pfam" id="PF00520">
    <property type="entry name" value="Ion_trans"/>
    <property type="match status" value="4"/>
</dbReference>
<evidence type="ECO:0000256" key="14">
    <source>
        <dbReference type="SAM" id="MobiDB-lite"/>
    </source>
</evidence>
<gene>
    <name evidence="17" type="ORF">SteCoe_31664</name>
</gene>
<organism evidence="17 18">
    <name type="scientific">Stentor coeruleus</name>
    <dbReference type="NCBI Taxonomy" id="5963"/>
    <lineage>
        <taxon>Eukaryota</taxon>
        <taxon>Sar</taxon>
        <taxon>Alveolata</taxon>
        <taxon>Ciliophora</taxon>
        <taxon>Postciliodesmatophora</taxon>
        <taxon>Heterotrichea</taxon>
        <taxon>Heterotrichida</taxon>
        <taxon>Stentoridae</taxon>
        <taxon>Stentor</taxon>
    </lineage>
</organism>
<dbReference type="PANTHER" id="PTHR45628:SF7">
    <property type="entry name" value="VOLTAGE-DEPENDENT CALCIUM CHANNEL TYPE A SUBUNIT ALPHA-1"/>
    <property type="match status" value="1"/>
</dbReference>
<feature type="transmembrane region" description="Helical" evidence="15">
    <location>
        <begin position="1088"/>
        <end position="1110"/>
    </location>
</feature>
<feature type="domain" description="Ion transport" evidence="16">
    <location>
        <begin position="1367"/>
        <end position="1606"/>
    </location>
</feature>
<keyword evidence="9 15" id="KW-1133">Transmembrane helix</keyword>
<feature type="transmembrane region" description="Helical" evidence="15">
    <location>
        <begin position="1493"/>
        <end position="1523"/>
    </location>
</feature>
<dbReference type="OrthoDB" id="431720at2759"/>
<dbReference type="PANTHER" id="PTHR45628">
    <property type="entry name" value="VOLTAGE-DEPENDENT CALCIUM CHANNEL TYPE A SUBUNIT ALPHA-1"/>
    <property type="match status" value="1"/>
</dbReference>
<dbReference type="FunFam" id="1.20.120.350:FF:000009">
    <property type="entry name" value="Voltage-dependent T-type calcium channel subunit alpha"/>
    <property type="match status" value="2"/>
</dbReference>
<feature type="transmembrane region" description="Helical" evidence="15">
    <location>
        <begin position="758"/>
        <end position="780"/>
    </location>
</feature>
<feature type="transmembrane region" description="Helical" evidence="15">
    <location>
        <begin position="139"/>
        <end position="163"/>
    </location>
</feature>
<dbReference type="GO" id="GO:0005891">
    <property type="term" value="C:voltage-gated calcium channel complex"/>
    <property type="evidence" value="ECO:0007669"/>
    <property type="project" value="TreeGrafter"/>
</dbReference>
<evidence type="ECO:0000256" key="3">
    <source>
        <dbReference type="ARBA" id="ARBA00022568"/>
    </source>
</evidence>
<dbReference type="InterPro" id="IPR005821">
    <property type="entry name" value="Ion_trans_dom"/>
</dbReference>